<feature type="signal peptide" evidence="1">
    <location>
        <begin position="1"/>
        <end position="20"/>
    </location>
</feature>
<feature type="chain" id="PRO_5020856354" evidence="1">
    <location>
        <begin position="21"/>
        <end position="152"/>
    </location>
</feature>
<name>A0A4U7B3I8_9PEZI</name>
<reference evidence="2 3" key="1">
    <citation type="submission" date="2018-02" db="EMBL/GenBank/DDBJ databases">
        <title>Draft genome sequences of Elsinoe sp., causing black scab on jojoba.</title>
        <authorList>
            <person name="Stodart B."/>
            <person name="Jeffress S."/>
            <person name="Ash G."/>
            <person name="Arun Chinnappa K."/>
        </authorList>
    </citation>
    <scope>NUCLEOTIDE SEQUENCE [LARGE SCALE GENOMIC DNA]</scope>
    <source>
        <strain evidence="2 3">Hillstone_2</strain>
    </source>
</reference>
<evidence type="ECO:0000256" key="1">
    <source>
        <dbReference type="SAM" id="SignalP"/>
    </source>
</evidence>
<dbReference type="EMBL" id="PTQR01000075">
    <property type="protein sequence ID" value="TKX21907.1"/>
    <property type="molecule type" value="Genomic_DNA"/>
</dbReference>
<evidence type="ECO:0000313" key="2">
    <source>
        <dbReference type="EMBL" id="TKX21907.1"/>
    </source>
</evidence>
<dbReference type="Proteomes" id="UP000308133">
    <property type="component" value="Unassembled WGS sequence"/>
</dbReference>
<accession>A0A4U7B3I8</accession>
<dbReference type="AlphaFoldDB" id="A0A4U7B3I8"/>
<comment type="caution">
    <text evidence="2">The sequence shown here is derived from an EMBL/GenBank/DDBJ whole genome shotgun (WGS) entry which is preliminary data.</text>
</comment>
<protein>
    <submittedName>
        <fullName evidence="2">Uncharacterized protein</fullName>
    </submittedName>
</protein>
<sequence length="152" mass="16794">MKGPFTLITAVVALATSGLAAPRDAPICPADTRTVAQAFVPFRDFTAFNEGQDPHNDRNLVEVRMLNNRHPDGWTQQGIHLWNTLSEEVVVEVYHNQPRRGVNQPGALIGTARVPAAPNDHTGGTFNYWFPTQVATNAALLFVFRQVYEHCG</sequence>
<keyword evidence="1" id="KW-0732">Signal</keyword>
<organism evidence="2 3">
    <name type="scientific">Elsinoe australis</name>
    <dbReference type="NCBI Taxonomy" id="40998"/>
    <lineage>
        <taxon>Eukaryota</taxon>
        <taxon>Fungi</taxon>
        <taxon>Dikarya</taxon>
        <taxon>Ascomycota</taxon>
        <taxon>Pezizomycotina</taxon>
        <taxon>Dothideomycetes</taxon>
        <taxon>Dothideomycetidae</taxon>
        <taxon>Myriangiales</taxon>
        <taxon>Elsinoaceae</taxon>
        <taxon>Elsinoe</taxon>
    </lineage>
</organism>
<evidence type="ECO:0000313" key="3">
    <source>
        <dbReference type="Proteomes" id="UP000308133"/>
    </source>
</evidence>
<gene>
    <name evidence="2" type="ORF">C1H76_5799</name>
</gene>
<proteinExistence type="predicted"/>